<dbReference type="EMBL" id="FOIW01000002">
    <property type="protein sequence ID" value="SEW08204.1"/>
    <property type="molecule type" value="Genomic_DNA"/>
</dbReference>
<evidence type="ECO:0000313" key="1">
    <source>
        <dbReference type="EMBL" id="SEW08204.1"/>
    </source>
</evidence>
<gene>
    <name evidence="1" type="ORF">SAMN05216170_1453</name>
</gene>
<evidence type="ECO:0000313" key="2">
    <source>
        <dbReference type="Proteomes" id="UP000182125"/>
    </source>
</evidence>
<dbReference type="AlphaFoldDB" id="A0A1I0P1I4"/>
<organism evidence="1 2">
    <name type="scientific">Thermococcus thioreducens</name>
    <dbReference type="NCBI Taxonomy" id="277988"/>
    <lineage>
        <taxon>Archaea</taxon>
        <taxon>Methanobacteriati</taxon>
        <taxon>Methanobacteriota</taxon>
        <taxon>Thermococci</taxon>
        <taxon>Thermococcales</taxon>
        <taxon>Thermococcaceae</taxon>
        <taxon>Thermococcus</taxon>
    </lineage>
</organism>
<reference evidence="2" key="1">
    <citation type="submission" date="2016-10" db="EMBL/GenBank/DDBJ databases">
        <authorList>
            <person name="Varghese N."/>
            <person name="Submissions S."/>
        </authorList>
    </citation>
    <scope>NUCLEOTIDE SEQUENCE [LARGE SCALE GENOMIC DNA]</scope>
    <source>
        <strain evidence="2">OGL-20</strain>
    </source>
</reference>
<proteinExistence type="predicted"/>
<protein>
    <submittedName>
        <fullName evidence="1">Uncharacterized protein</fullName>
    </submittedName>
</protein>
<dbReference type="Proteomes" id="UP000182125">
    <property type="component" value="Unassembled WGS sequence"/>
</dbReference>
<sequence length="349" mass="38194">MSLTGEHEYRIEVWESGKLEASRSGGITVPDPPTSACLSGVPLEGHLEVYPEWVEAGDSVSVHITVTNLDLNCAQGPFDIELVDDSGALWWPRKDMDYGCSGCGYIIQNGALKIYAGKTMSEWTDFNNIGQATTLYLKVGGKPLASAKINIKQNGPVNASMECKPAIVPLDGSTTCTVYFELKSADTVTLNLEEVDFGGKKVWPNGPSSVTVNKQTVILTPTNMQEDLTITLDINKEFVNYYLDYPLLNYGYKMTKYSYLIVAKISDGLRVSDVVQLSDPVNVQTFEDKARKAYGIAKTIKSAYDDAKSGIIGILETVTVKGGKELAWILHYHTLLEDQETPNNNIIGG</sequence>
<name>A0A1I0P1I4_9EURY</name>
<accession>A0A1I0P1I4</accession>